<dbReference type="PANTHER" id="PTHR44068:SF1">
    <property type="entry name" value="HYPOTHETICAL LOC100005854"/>
    <property type="match status" value="1"/>
</dbReference>
<keyword evidence="1" id="KW-0808">Transferase</keyword>
<dbReference type="InterPro" id="IPR050447">
    <property type="entry name" value="Erg6_SMT_methyltransf"/>
</dbReference>
<dbReference type="GO" id="GO:0032259">
    <property type="term" value="P:methylation"/>
    <property type="evidence" value="ECO:0007669"/>
    <property type="project" value="UniProtKB-KW"/>
</dbReference>
<dbReference type="EMBL" id="BAAAPU010000003">
    <property type="protein sequence ID" value="GAA1969903.1"/>
    <property type="molecule type" value="Genomic_DNA"/>
</dbReference>
<organism evidence="3 4">
    <name type="scientific">Terrabacter lapilli</name>
    <dbReference type="NCBI Taxonomy" id="436231"/>
    <lineage>
        <taxon>Bacteria</taxon>
        <taxon>Bacillati</taxon>
        <taxon>Actinomycetota</taxon>
        <taxon>Actinomycetes</taxon>
        <taxon>Micrococcales</taxon>
        <taxon>Intrasporangiaceae</taxon>
        <taxon>Terrabacter</taxon>
    </lineage>
</organism>
<feature type="domain" description="Methyltransferase" evidence="2">
    <location>
        <begin position="34"/>
        <end position="154"/>
    </location>
</feature>
<name>A0ABN2RJ54_9MICO</name>
<dbReference type="InterPro" id="IPR029063">
    <property type="entry name" value="SAM-dependent_MTases_sf"/>
</dbReference>
<dbReference type="GO" id="GO:0008168">
    <property type="term" value="F:methyltransferase activity"/>
    <property type="evidence" value="ECO:0007669"/>
    <property type="project" value="UniProtKB-KW"/>
</dbReference>
<dbReference type="InterPro" id="IPR025714">
    <property type="entry name" value="Methyltranfer_dom"/>
</dbReference>
<protein>
    <submittedName>
        <fullName evidence="3">Methyltransferase domain-containing protein</fullName>
    </submittedName>
</protein>
<dbReference type="PANTHER" id="PTHR44068">
    <property type="entry name" value="ZGC:194242"/>
    <property type="match status" value="1"/>
</dbReference>
<dbReference type="Pfam" id="PF13847">
    <property type="entry name" value="Methyltransf_31"/>
    <property type="match status" value="1"/>
</dbReference>
<accession>A0ABN2RJ54</accession>
<evidence type="ECO:0000256" key="1">
    <source>
        <dbReference type="ARBA" id="ARBA00022679"/>
    </source>
</evidence>
<dbReference type="Proteomes" id="UP001500013">
    <property type="component" value="Unassembled WGS sequence"/>
</dbReference>
<dbReference type="Gene3D" id="3.40.50.150">
    <property type="entry name" value="Vaccinia Virus protein VP39"/>
    <property type="match status" value="1"/>
</dbReference>
<comment type="caution">
    <text evidence="3">The sequence shown here is derived from an EMBL/GenBank/DDBJ whole genome shotgun (WGS) entry which is preliminary data.</text>
</comment>
<sequence length="267" mass="28871">MGDVYLHGHHASVLASHGARTAADSAAYLLPHLRDGLRVLDVGCGPGTITLDLAEAVGPAGVVVGIENVEGPLVEARRNAAARGDERTQFQRADVMALPYAAASFDVVHAHQVLQHLADPVGALSEMARVARPGGLVAVRDVDYDSMVWHPASAGMTRWLDLYRRLARLNHAEPDAGRHLVAWAHAAGLGHLTPSASLWTYATPEQCRWWGGVWARRALESTFATQALQRGLATREELEDISAAWQAWSGHPDAWFAMTHAELLARV</sequence>
<dbReference type="SUPFAM" id="SSF53335">
    <property type="entry name" value="S-adenosyl-L-methionine-dependent methyltransferases"/>
    <property type="match status" value="1"/>
</dbReference>
<keyword evidence="3" id="KW-0489">Methyltransferase</keyword>
<keyword evidence="4" id="KW-1185">Reference proteome</keyword>
<dbReference type="CDD" id="cd02440">
    <property type="entry name" value="AdoMet_MTases"/>
    <property type="match status" value="1"/>
</dbReference>
<proteinExistence type="predicted"/>
<evidence type="ECO:0000313" key="4">
    <source>
        <dbReference type="Proteomes" id="UP001500013"/>
    </source>
</evidence>
<reference evidence="3 4" key="1">
    <citation type="journal article" date="2019" name="Int. J. Syst. Evol. Microbiol.">
        <title>The Global Catalogue of Microorganisms (GCM) 10K type strain sequencing project: providing services to taxonomists for standard genome sequencing and annotation.</title>
        <authorList>
            <consortium name="The Broad Institute Genomics Platform"/>
            <consortium name="The Broad Institute Genome Sequencing Center for Infectious Disease"/>
            <person name="Wu L."/>
            <person name="Ma J."/>
        </authorList>
    </citation>
    <scope>NUCLEOTIDE SEQUENCE [LARGE SCALE GENOMIC DNA]</scope>
    <source>
        <strain evidence="3 4">JCM 15628</strain>
    </source>
</reference>
<evidence type="ECO:0000313" key="3">
    <source>
        <dbReference type="EMBL" id="GAA1969903.1"/>
    </source>
</evidence>
<gene>
    <name evidence="3" type="ORF">GCM10009817_07320</name>
</gene>
<dbReference type="RefSeq" id="WP_344058506.1">
    <property type="nucleotide sequence ID" value="NZ_BAAAPU010000003.1"/>
</dbReference>
<evidence type="ECO:0000259" key="2">
    <source>
        <dbReference type="Pfam" id="PF13847"/>
    </source>
</evidence>